<dbReference type="Pfam" id="PF12937">
    <property type="entry name" value="F-box-like"/>
    <property type="match status" value="1"/>
</dbReference>
<dbReference type="SUPFAM" id="SSF52047">
    <property type="entry name" value="RNI-like"/>
    <property type="match status" value="1"/>
</dbReference>
<gene>
    <name evidence="2" type="ORF">PCON_02077</name>
</gene>
<evidence type="ECO:0000313" key="3">
    <source>
        <dbReference type="Proteomes" id="UP000018144"/>
    </source>
</evidence>
<dbReference type="Proteomes" id="UP000018144">
    <property type="component" value="Unassembled WGS sequence"/>
</dbReference>
<evidence type="ECO:0000259" key="1">
    <source>
        <dbReference type="Pfam" id="PF12937"/>
    </source>
</evidence>
<dbReference type="OMA" id="PERMMEV"/>
<dbReference type="OrthoDB" id="5328449at2759"/>
<dbReference type="AlphaFoldDB" id="U4LPH9"/>
<protein>
    <recommendedName>
        <fullName evidence="1">F-box domain-containing protein</fullName>
    </recommendedName>
</protein>
<name>U4LPH9_PYROM</name>
<sequence>MILPHLATELLLQIISYLSPSDPFSSPEDYDGPPPLKSLSQTSHQFYSLCFPFLYSHLRLRLSPETTSHQLSSLSTFLTLTQLRAENLSLHLAPRWNYKSHGLDVKKFLWSQQVRVLSLHASRVIGSDGTGVREKCARWPYQLQHLQELRLVTVDGDHDLKMLLLRSCPIVSLVVDDGRFEGISSRDMPSLGLLGTKPSMFPCLTKLNYAGNWVPPERMMEVLSWIKQLPKLRELEFSLISQEKDLRLKRKEIWFQPTEKGLRFRRVITGYIYVARVVDQMEGLKVVRTTDGMNPWDDEAVGSGEACRPPGNYTLVKRGEYWRNEEED</sequence>
<accession>U4LPH9</accession>
<proteinExistence type="predicted"/>
<dbReference type="InterPro" id="IPR001810">
    <property type="entry name" value="F-box_dom"/>
</dbReference>
<organism evidence="2 3">
    <name type="scientific">Pyronema omphalodes (strain CBS 100304)</name>
    <name type="common">Pyronema confluens</name>
    <dbReference type="NCBI Taxonomy" id="1076935"/>
    <lineage>
        <taxon>Eukaryota</taxon>
        <taxon>Fungi</taxon>
        <taxon>Dikarya</taxon>
        <taxon>Ascomycota</taxon>
        <taxon>Pezizomycotina</taxon>
        <taxon>Pezizomycetes</taxon>
        <taxon>Pezizales</taxon>
        <taxon>Pyronemataceae</taxon>
        <taxon>Pyronema</taxon>
    </lineage>
</organism>
<feature type="domain" description="F-box" evidence="1">
    <location>
        <begin position="8"/>
        <end position="60"/>
    </location>
</feature>
<keyword evidence="3" id="KW-1185">Reference proteome</keyword>
<reference evidence="2 3" key="1">
    <citation type="journal article" date="2013" name="PLoS Genet.">
        <title>The genome and development-dependent transcriptomes of Pyronema confluens: a window into fungal evolution.</title>
        <authorList>
            <person name="Traeger S."/>
            <person name="Altegoer F."/>
            <person name="Freitag M."/>
            <person name="Gabaldon T."/>
            <person name="Kempken F."/>
            <person name="Kumar A."/>
            <person name="Marcet-Houben M."/>
            <person name="Poggeler S."/>
            <person name="Stajich J.E."/>
            <person name="Nowrousian M."/>
        </authorList>
    </citation>
    <scope>NUCLEOTIDE SEQUENCE [LARGE SCALE GENOMIC DNA]</scope>
    <source>
        <strain evidence="3">CBS 100304</strain>
        <tissue evidence="2">Vegetative mycelium</tissue>
    </source>
</reference>
<dbReference type="CDD" id="cd09917">
    <property type="entry name" value="F-box_SF"/>
    <property type="match status" value="1"/>
</dbReference>
<dbReference type="EMBL" id="HF936249">
    <property type="protein sequence ID" value="CCX33835.1"/>
    <property type="molecule type" value="Genomic_DNA"/>
</dbReference>
<evidence type="ECO:0000313" key="2">
    <source>
        <dbReference type="EMBL" id="CCX33835.1"/>
    </source>
</evidence>